<evidence type="ECO:0000256" key="1">
    <source>
        <dbReference type="SAM" id="SignalP"/>
    </source>
</evidence>
<dbReference type="RefSeq" id="WP_320421784.1">
    <property type="nucleotide sequence ID" value="NZ_JAXCLA010000002.1"/>
</dbReference>
<organism evidence="2 3">
    <name type="scientific">Roseateles agri</name>
    <dbReference type="NCBI Taxonomy" id="3098619"/>
    <lineage>
        <taxon>Bacteria</taxon>
        <taxon>Pseudomonadati</taxon>
        <taxon>Pseudomonadota</taxon>
        <taxon>Betaproteobacteria</taxon>
        <taxon>Burkholderiales</taxon>
        <taxon>Sphaerotilaceae</taxon>
        <taxon>Roseateles</taxon>
    </lineage>
</organism>
<protein>
    <recommendedName>
        <fullName evidence="4">TonB C-terminal domain-containing protein</fullName>
    </recommendedName>
</protein>
<evidence type="ECO:0000313" key="3">
    <source>
        <dbReference type="Proteomes" id="UP001285263"/>
    </source>
</evidence>
<accession>A0ABU5DC52</accession>
<name>A0ABU5DC52_9BURK</name>
<sequence length="155" mass="16648">MKNVKPALAVIGLLGAAATMTFSTPTAFAQQAASGLQRVEISGHKLPDLTRHDVSKVCPSAAQSLQEALALTAYREGTAATVRMQFSLKGNQIEDVSATNGPWEYRRAARHAVGKLDCVDTASTNQPQQFSFLISFNAPEEERASRSSTVALLER</sequence>
<keyword evidence="3" id="KW-1185">Reference proteome</keyword>
<feature type="signal peptide" evidence="1">
    <location>
        <begin position="1"/>
        <end position="29"/>
    </location>
</feature>
<keyword evidence="1" id="KW-0732">Signal</keyword>
<comment type="caution">
    <text evidence="2">The sequence shown here is derived from an EMBL/GenBank/DDBJ whole genome shotgun (WGS) entry which is preliminary data.</text>
</comment>
<evidence type="ECO:0000313" key="2">
    <source>
        <dbReference type="EMBL" id="MDY0743869.1"/>
    </source>
</evidence>
<feature type="chain" id="PRO_5045332586" description="TonB C-terminal domain-containing protein" evidence="1">
    <location>
        <begin position="30"/>
        <end position="155"/>
    </location>
</feature>
<dbReference type="Proteomes" id="UP001285263">
    <property type="component" value="Unassembled WGS sequence"/>
</dbReference>
<proteinExistence type="predicted"/>
<gene>
    <name evidence="2" type="ORF">SNE35_05105</name>
</gene>
<dbReference type="EMBL" id="JAXCLA010000002">
    <property type="protein sequence ID" value="MDY0743869.1"/>
    <property type="molecule type" value="Genomic_DNA"/>
</dbReference>
<evidence type="ECO:0008006" key="4">
    <source>
        <dbReference type="Google" id="ProtNLM"/>
    </source>
</evidence>
<reference evidence="2 3" key="1">
    <citation type="submission" date="2023-11" db="EMBL/GenBank/DDBJ databases">
        <title>Paucibacter sp. nov., isolated from fresh soil in Korea.</title>
        <authorList>
            <person name="Le N.T.T."/>
        </authorList>
    </citation>
    <scope>NUCLEOTIDE SEQUENCE [LARGE SCALE GENOMIC DNA]</scope>
    <source>
        <strain evidence="2 3">R3-3</strain>
    </source>
</reference>